<sequence>MEEFDDLMKEDIPAGIPPARFDGGHLKIETGPEAKPPSFPIGSIVTPMLEELKKRIKKCIELGFLRPSSSPYGWPILFAQKPGGKWRTCCDYRALNNVTIKDTYTLPPHDTLLEQMQGAKSWFSRFDFNQFFHQILIHPNDIHKTVIRTRYGSYV</sequence>
<dbReference type="SUPFAM" id="SSF56672">
    <property type="entry name" value="DNA/RNA polymerases"/>
    <property type="match status" value="1"/>
</dbReference>
<dbReference type="InterPro" id="IPR000477">
    <property type="entry name" value="RT_dom"/>
</dbReference>
<name>A0AAE0H568_9CHLO</name>
<dbReference type="EMBL" id="LGRX02000215">
    <property type="protein sequence ID" value="KAK3289161.1"/>
    <property type="molecule type" value="Genomic_DNA"/>
</dbReference>
<reference evidence="2 3" key="1">
    <citation type="journal article" date="2015" name="Genome Biol. Evol.">
        <title>Comparative Genomics of a Bacterivorous Green Alga Reveals Evolutionary Causalities and Consequences of Phago-Mixotrophic Mode of Nutrition.</title>
        <authorList>
            <person name="Burns J.A."/>
            <person name="Paasch A."/>
            <person name="Narechania A."/>
            <person name="Kim E."/>
        </authorList>
    </citation>
    <scope>NUCLEOTIDE SEQUENCE [LARGE SCALE GENOMIC DNA]</scope>
    <source>
        <strain evidence="2 3">PLY_AMNH</strain>
    </source>
</reference>
<dbReference type="PANTHER" id="PTHR24559:SF444">
    <property type="entry name" value="REVERSE TRANSCRIPTASE DOMAIN-CONTAINING PROTEIN"/>
    <property type="match status" value="1"/>
</dbReference>
<dbReference type="InterPro" id="IPR053134">
    <property type="entry name" value="RNA-dir_DNA_polymerase"/>
</dbReference>
<dbReference type="Gene3D" id="3.30.70.270">
    <property type="match status" value="1"/>
</dbReference>
<comment type="caution">
    <text evidence="2">The sequence shown here is derived from an EMBL/GenBank/DDBJ whole genome shotgun (WGS) entry which is preliminary data.</text>
</comment>
<dbReference type="CDD" id="cd01647">
    <property type="entry name" value="RT_LTR"/>
    <property type="match status" value="1"/>
</dbReference>
<organism evidence="2 3">
    <name type="scientific">Cymbomonas tetramitiformis</name>
    <dbReference type="NCBI Taxonomy" id="36881"/>
    <lineage>
        <taxon>Eukaryota</taxon>
        <taxon>Viridiplantae</taxon>
        <taxon>Chlorophyta</taxon>
        <taxon>Pyramimonadophyceae</taxon>
        <taxon>Pyramimonadales</taxon>
        <taxon>Pyramimonadaceae</taxon>
        <taxon>Cymbomonas</taxon>
    </lineage>
</organism>
<accession>A0AAE0H568</accession>
<protein>
    <recommendedName>
        <fullName evidence="1">Reverse transcriptase domain-containing protein</fullName>
    </recommendedName>
</protein>
<proteinExistence type="predicted"/>
<dbReference type="Pfam" id="PF00078">
    <property type="entry name" value="RVT_1"/>
    <property type="match status" value="1"/>
</dbReference>
<dbReference type="InterPro" id="IPR043128">
    <property type="entry name" value="Rev_trsase/Diguanyl_cyclase"/>
</dbReference>
<gene>
    <name evidence="2" type="ORF">CYMTET_3397</name>
</gene>
<dbReference type="Proteomes" id="UP001190700">
    <property type="component" value="Unassembled WGS sequence"/>
</dbReference>
<evidence type="ECO:0000313" key="2">
    <source>
        <dbReference type="EMBL" id="KAK3289161.1"/>
    </source>
</evidence>
<dbReference type="AlphaFoldDB" id="A0AAE0H568"/>
<dbReference type="InterPro" id="IPR043502">
    <property type="entry name" value="DNA/RNA_pol_sf"/>
</dbReference>
<dbReference type="PANTHER" id="PTHR24559">
    <property type="entry name" value="TRANSPOSON TY3-I GAG-POL POLYPROTEIN"/>
    <property type="match status" value="1"/>
</dbReference>
<evidence type="ECO:0000313" key="3">
    <source>
        <dbReference type="Proteomes" id="UP001190700"/>
    </source>
</evidence>
<keyword evidence="3" id="KW-1185">Reference proteome</keyword>
<dbReference type="Gene3D" id="3.10.10.10">
    <property type="entry name" value="HIV Type 1 Reverse Transcriptase, subunit A, domain 1"/>
    <property type="match status" value="1"/>
</dbReference>
<feature type="domain" description="Reverse transcriptase" evidence="1">
    <location>
        <begin position="80"/>
        <end position="150"/>
    </location>
</feature>
<evidence type="ECO:0000259" key="1">
    <source>
        <dbReference type="Pfam" id="PF00078"/>
    </source>
</evidence>